<feature type="domain" description="Type III restriction enzyme C-terminal endonuclease" evidence="2">
    <location>
        <begin position="878"/>
        <end position="974"/>
    </location>
</feature>
<reference evidence="3 4" key="1">
    <citation type="submission" date="2017-07" db="EMBL/GenBank/DDBJ databases">
        <title>Sandarakinorhabdus cyanobacteriorum sp. nov., a novel bacterium isolated from cyanobacterial aggregates in a eutrophic lake.</title>
        <authorList>
            <person name="Cai H."/>
        </authorList>
    </citation>
    <scope>NUCLEOTIDE SEQUENCE [LARGE SCALE GENOMIC DNA]</scope>
    <source>
        <strain evidence="3 4">TH057</strain>
    </source>
</reference>
<protein>
    <submittedName>
        <fullName evidence="3">Uncharacterized protein</fullName>
    </submittedName>
</protein>
<dbReference type="SUPFAM" id="SSF52540">
    <property type="entry name" value="P-loop containing nucleoside triphosphate hydrolases"/>
    <property type="match status" value="2"/>
</dbReference>
<dbReference type="Pfam" id="PF19778">
    <property type="entry name" value="RE_endonuc"/>
    <property type="match status" value="1"/>
</dbReference>
<evidence type="ECO:0000259" key="2">
    <source>
        <dbReference type="Pfam" id="PF19778"/>
    </source>
</evidence>
<dbReference type="Pfam" id="PF04851">
    <property type="entry name" value="ResIII"/>
    <property type="match status" value="1"/>
</dbReference>
<evidence type="ECO:0000313" key="3">
    <source>
        <dbReference type="EMBL" id="OYQ23893.1"/>
    </source>
</evidence>
<evidence type="ECO:0000313" key="4">
    <source>
        <dbReference type="Proteomes" id="UP000216991"/>
    </source>
</evidence>
<organism evidence="3 4">
    <name type="scientific">Sandarakinorhabdus cyanobacteriorum</name>
    <dbReference type="NCBI Taxonomy" id="1981098"/>
    <lineage>
        <taxon>Bacteria</taxon>
        <taxon>Pseudomonadati</taxon>
        <taxon>Pseudomonadota</taxon>
        <taxon>Alphaproteobacteria</taxon>
        <taxon>Sphingomonadales</taxon>
        <taxon>Sphingosinicellaceae</taxon>
        <taxon>Sandarakinorhabdus</taxon>
    </lineage>
</organism>
<dbReference type="InterPro" id="IPR045572">
    <property type="entry name" value="RE_endonuc_C"/>
</dbReference>
<gene>
    <name evidence="3" type="ORF">CHU93_16720</name>
</gene>
<dbReference type="GO" id="GO:0005829">
    <property type="term" value="C:cytosol"/>
    <property type="evidence" value="ECO:0007669"/>
    <property type="project" value="TreeGrafter"/>
</dbReference>
<keyword evidence="4" id="KW-1185">Reference proteome</keyword>
<dbReference type="PANTHER" id="PTHR47396:SF1">
    <property type="entry name" value="ATP-DEPENDENT HELICASE IRC3-RELATED"/>
    <property type="match status" value="1"/>
</dbReference>
<dbReference type="Proteomes" id="UP000216991">
    <property type="component" value="Unassembled WGS sequence"/>
</dbReference>
<name>A0A255Y3Z1_9SPHN</name>
<comment type="caution">
    <text evidence="3">The sequence shown here is derived from an EMBL/GenBank/DDBJ whole genome shotgun (WGS) entry which is preliminary data.</text>
</comment>
<proteinExistence type="predicted"/>
<dbReference type="RefSeq" id="WP_094475280.1">
    <property type="nucleotide sequence ID" value="NZ_NOXT01000127.1"/>
</dbReference>
<dbReference type="Gene3D" id="3.40.50.300">
    <property type="entry name" value="P-loop containing nucleotide triphosphate hydrolases"/>
    <property type="match status" value="2"/>
</dbReference>
<evidence type="ECO:0000259" key="1">
    <source>
        <dbReference type="Pfam" id="PF04851"/>
    </source>
</evidence>
<dbReference type="InterPro" id="IPR006935">
    <property type="entry name" value="Helicase/UvrB_N"/>
</dbReference>
<dbReference type="GO" id="GO:0005524">
    <property type="term" value="F:ATP binding"/>
    <property type="evidence" value="ECO:0007669"/>
    <property type="project" value="InterPro"/>
</dbReference>
<dbReference type="EMBL" id="NOXT01000127">
    <property type="protein sequence ID" value="OYQ23893.1"/>
    <property type="molecule type" value="Genomic_DNA"/>
</dbReference>
<dbReference type="GO" id="GO:0003677">
    <property type="term" value="F:DNA binding"/>
    <property type="evidence" value="ECO:0007669"/>
    <property type="project" value="InterPro"/>
</dbReference>
<dbReference type="AlphaFoldDB" id="A0A255Y3Z1"/>
<accession>A0A255Y3Z1</accession>
<dbReference type="PANTHER" id="PTHR47396">
    <property type="entry name" value="TYPE I RESTRICTION ENZYME ECOKI R PROTEIN"/>
    <property type="match status" value="1"/>
</dbReference>
<sequence length="988" mass="109537">MKFLFEADLPHQQGAIEAVCDLFDGQVPESSVFTVAPPAKEWQLPLGDSKLGYGNRLTLDPDTDILENLQRVQAANALPISTKLSSKDMDFTVEMETGTGKTYVYLRTIFELNRRYGFTKFVIVVPSVAIREGVKKSIEQTADHFRALFDGVPFQHFVYDSGDLARVRDFATANSIRVMIATIQSLGTKSAVFQQAREQTLDIPAVEWVADCRPIIIIDEPQSVDANPDGAGAKILKLMKPMARLRYSATHVRQFHQVYRLDAFDAHEQGLVKSIAVDGASIKDADNSPYVKLLEVEARKGHVPRARLEISAQQAASVTRKAVWAHDGDELLELSGNRTVYAGMRVGDIDARQGGSVQIISPGKTETLSTGASINDVDAMSVQRAMVRQTIEHHFRRELANRPLGIKTLSLFFIGQVPDYRRYAEDGTAQPGPLVAIFEEEYAKLAAKPEFASLFAKVPADAKAAHEGYFAMDKQRRFIEPTLNAAGELSNQTSRDAAERAFDLIMKDKEKLLDEAEPLRFIFSHSALREGWDNPNVFQICVLRSMGTERQRRQSIGRGLRLAVDQHGVRRRDEGINRLTVVSDEDFNSFADGLQKEIEQDLGVKMGVVSQSLFAGLQYPMPDGSIGKLSVAESDSVFVALRAAGMVEKDGKVNERLKEALRSGTVPLPASLPEAAQKVIRSRLMRLTRKIKITDASKTGATKLNLAILDSHEFKELWKRISAKTTYRLSFDDATLIAAGTKAIAEMPPPGEARITFTEANLEVTREGVMADVQNTSIPRKLQTQKLPVPDLLTELMNRTDLPRRVLAKMLIDSGRLDEASINPTAFMDAITSCIKAAKLKVLAEGVQYRRIEDEAWSQELFHPETELDPSRMIEVAKAPLSHIVFDSETVEKQLAADMDKSAAVKVFAKLPKAFTIPTPLGTYNPDWAIVREHEDEKIVYLVCETKGDLNNLRDEERAKIDCGKAHFKELAAKFITATSLDGVLAAS</sequence>
<feature type="domain" description="Helicase/UvrB N-terminal" evidence="1">
    <location>
        <begin position="73"/>
        <end position="251"/>
    </location>
</feature>
<dbReference type="InterPro" id="IPR050742">
    <property type="entry name" value="Helicase_Restrict-Modif_Enz"/>
</dbReference>
<dbReference type="GO" id="GO:0015668">
    <property type="term" value="F:type III site-specific deoxyribonuclease activity"/>
    <property type="evidence" value="ECO:0007669"/>
    <property type="project" value="InterPro"/>
</dbReference>
<dbReference type="InterPro" id="IPR027417">
    <property type="entry name" value="P-loop_NTPase"/>
</dbReference>
<dbReference type="OrthoDB" id="9804145at2"/>